<name>A0A4R4WNP1_9ACTN</name>
<proteinExistence type="predicted"/>
<protein>
    <submittedName>
        <fullName evidence="2">Uncharacterized protein</fullName>
    </submittedName>
</protein>
<comment type="caution">
    <text evidence="2">The sequence shown here is derived from an EMBL/GenBank/DDBJ whole genome shotgun (WGS) entry which is preliminary data.</text>
</comment>
<evidence type="ECO:0000313" key="3">
    <source>
        <dbReference type="Proteomes" id="UP000294543"/>
    </source>
</evidence>
<sequence>MPYDLGSGTGRQDPSCPLSHDPPTPWRRAHGQARRPPLTRARQPTLVGSCLRPGHHPAARDRRGVPTARRPAPRLDGSTARRLDGSTARRLDGTGSSATDPTRRP</sequence>
<feature type="compositionally biased region" description="Polar residues" evidence="1">
    <location>
        <begin position="94"/>
        <end position="105"/>
    </location>
</feature>
<dbReference type="EMBL" id="SMKP01000057">
    <property type="protein sequence ID" value="TDD19467.1"/>
    <property type="molecule type" value="Genomic_DNA"/>
</dbReference>
<evidence type="ECO:0000313" key="2">
    <source>
        <dbReference type="EMBL" id="TDD19467.1"/>
    </source>
</evidence>
<feature type="compositionally biased region" description="Basic and acidic residues" evidence="1">
    <location>
        <begin position="79"/>
        <end position="92"/>
    </location>
</feature>
<evidence type="ECO:0000256" key="1">
    <source>
        <dbReference type="SAM" id="MobiDB-lite"/>
    </source>
</evidence>
<keyword evidence="3" id="KW-1185">Reference proteome</keyword>
<reference evidence="2 3" key="1">
    <citation type="submission" date="2019-03" db="EMBL/GenBank/DDBJ databases">
        <title>Draft genome sequences of novel Actinobacteria.</title>
        <authorList>
            <person name="Sahin N."/>
            <person name="Ay H."/>
            <person name="Saygin H."/>
        </authorList>
    </citation>
    <scope>NUCLEOTIDE SEQUENCE [LARGE SCALE GENOMIC DNA]</scope>
    <source>
        <strain evidence="2 3">KC712</strain>
    </source>
</reference>
<feature type="region of interest" description="Disordered" evidence="1">
    <location>
        <begin position="1"/>
        <end position="105"/>
    </location>
</feature>
<gene>
    <name evidence="2" type="ORF">E1294_20860</name>
</gene>
<accession>A0A4R4WNP1</accession>
<dbReference type="AlphaFoldDB" id="A0A4R4WNP1"/>
<dbReference type="Proteomes" id="UP000294543">
    <property type="component" value="Unassembled WGS sequence"/>
</dbReference>
<organism evidence="2 3">
    <name type="scientific">Nonomuraea diastatica</name>
    <dbReference type="NCBI Taxonomy" id="1848329"/>
    <lineage>
        <taxon>Bacteria</taxon>
        <taxon>Bacillati</taxon>
        <taxon>Actinomycetota</taxon>
        <taxon>Actinomycetes</taxon>
        <taxon>Streptosporangiales</taxon>
        <taxon>Streptosporangiaceae</taxon>
        <taxon>Nonomuraea</taxon>
    </lineage>
</organism>